<dbReference type="RefSeq" id="WP_006198212.1">
    <property type="nucleotide sequence ID" value="NZ_JAYGHK010000122.1"/>
</dbReference>
<dbReference type="InterPro" id="IPR002477">
    <property type="entry name" value="Peptidoglycan-bd-like"/>
</dbReference>
<name>A0ABU5UXV5_NODSP</name>
<comment type="caution">
    <text evidence="2">The sequence shown here is derived from an EMBL/GenBank/DDBJ whole genome shotgun (WGS) entry which is preliminary data.</text>
</comment>
<evidence type="ECO:0000313" key="3">
    <source>
        <dbReference type="Proteomes" id="UP001303285"/>
    </source>
</evidence>
<dbReference type="InterPro" id="IPR036365">
    <property type="entry name" value="PGBD-like_sf"/>
</dbReference>
<accession>A0ABU5UXV5</accession>
<organism evidence="2 3">
    <name type="scientific">Nodularia spumigena UHCC 0060</name>
    <dbReference type="NCBI Taxonomy" id="3110300"/>
    <lineage>
        <taxon>Bacteria</taxon>
        <taxon>Bacillati</taxon>
        <taxon>Cyanobacteriota</taxon>
        <taxon>Cyanophyceae</taxon>
        <taxon>Nostocales</taxon>
        <taxon>Nodulariaceae</taxon>
        <taxon>Nodularia</taxon>
    </lineage>
</organism>
<evidence type="ECO:0000313" key="2">
    <source>
        <dbReference type="EMBL" id="MEA5610599.1"/>
    </source>
</evidence>
<dbReference type="EMBL" id="JAYGHK010000122">
    <property type="protein sequence ID" value="MEA5610599.1"/>
    <property type="molecule type" value="Genomic_DNA"/>
</dbReference>
<gene>
    <name evidence="2" type="ORF">VB695_21435</name>
</gene>
<keyword evidence="3" id="KW-1185">Reference proteome</keyword>
<dbReference type="Gene3D" id="1.10.101.10">
    <property type="entry name" value="PGBD-like superfamily/PGBD"/>
    <property type="match status" value="1"/>
</dbReference>
<dbReference type="Proteomes" id="UP001303285">
    <property type="component" value="Unassembled WGS sequence"/>
</dbReference>
<feature type="domain" description="Peptidoglycan binding-like" evidence="1">
    <location>
        <begin position="131"/>
        <end position="186"/>
    </location>
</feature>
<dbReference type="GeneID" id="78018162"/>
<dbReference type="Pfam" id="PF01471">
    <property type="entry name" value="PG_binding_1"/>
    <property type="match status" value="1"/>
</dbReference>
<proteinExistence type="predicted"/>
<dbReference type="InterPro" id="IPR036366">
    <property type="entry name" value="PGBDSf"/>
</dbReference>
<sequence length="188" mass="20542">MSEIGLLITGILTARQLSLPNKLPKQQPFQMENSSERLTQSNVTQLARNSQITPPEFIPTDQVFVRTSSAYQLAKDKLLDKIRKKHLSPGSLTLAKNHYTQAKSQNGIKVAARSSPRFSGPALPTLRFGSSGTSVRVLQRLLVSNGYAIRVDGAFGPLTETAVKAFQNQRSLGVDGIVGPVTWQQLTI</sequence>
<reference evidence="2 3" key="1">
    <citation type="submission" date="2023-12" db="EMBL/GenBank/DDBJ databases">
        <title>Baltic Sea Cyanobacteria.</title>
        <authorList>
            <person name="Delbaje E."/>
            <person name="Fewer D.P."/>
            <person name="Shishido T.K."/>
        </authorList>
    </citation>
    <scope>NUCLEOTIDE SEQUENCE [LARGE SCALE GENOMIC DNA]</scope>
    <source>
        <strain evidence="2 3">UHCC 0060</strain>
    </source>
</reference>
<protein>
    <submittedName>
        <fullName evidence="2">Peptidoglycan-binding domain-containing protein</fullName>
    </submittedName>
</protein>
<evidence type="ECO:0000259" key="1">
    <source>
        <dbReference type="Pfam" id="PF01471"/>
    </source>
</evidence>
<dbReference type="SUPFAM" id="SSF47090">
    <property type="entry name" value="PGBD-like"/>
    <property type="match status" value="1"/>
</dbReference>